<evidence type="ECO:0000313" key="3">
    <source>
        <dbReference type="Ensembl" id="ENSXETP00000105337"/>
    </source>
</evidence>
<name>A0A803JBS4_XENTR</name>
<evidence type="ECO:0000256" key="2">
    <source>
        <dbReference type="SAM" id="MobiDB-lite"/>
    </source>
</evidence>
<feature type="compositionally biased region" description="Basic and acidic residues" evidence="2">
    <location>
        <begin position="14"/>
        <end position="25"/>
    </location>
</feature>
<accession>A0A803JBS4</accession>
<dbReference type="AlphaFoldDB" id="A0A803JBS4"/>
<feature type="region of interest" description="Disordered" evidence="2">
    <location>
        <begin position="1"/>
        <end position="25"/>
    </location>
</feature>
<evidence type="ECO:0000256" key="1">
    <source>
        <dbReference type="ARBA" id="ARBA00061640"/>
    </source>
</evidence>
<dbReference type="InterPro" id="IPR004244">
    <property type="entry name" value="Transposase_22"/>
</dbReference>
<dbReference type="PANTHER" id="PTHR11505">
    <property type="entry name" value="L1 TRANSPOSABLE ELEMENT-RELATED"/>
    <property type="match status" value="1"/>
</dbReference>
<feature type="compositionally biased region" description="Polar residues" evidence="2">
    <location>
        <begin position="211"/>
        <end position="224"/>
    </location>
</feature>
<proteinExistence type="inferred from homology"/>
<dbReference type="Gene3D" id="3.30.70.1820">
    <property type="entry name" value="L1 transposable element, RRM domain"/>
    <property type="match status" value="1"/>
</dbReference>
<feature type="region of interest" description="Disordered" evidence="2">
    <location>
        <begin position="209"/>
        <end position="233"/>
    </location>
</feature>
<organism evidence="3">
    <name type="scientific">Xenopus tropicalis</name>
    <name type="common">Western clawed frog</name>
    <name type="synonym">Silurana tropicalis</name>
    <dbReference type="NCBI Taxonomy" id="8364"/>
    <lineage>
        <taxon>Eukaryota</taxon>
        <taxon>Metazoa</taxon>
        <taxon>Chordata</taxon>
        <taxon>Craniata</taxon>
        <taxon>Vertebrata</taxon>
        <taxon>Euteleostomi</taxon>
        <taxon>Amphibia</taxon>
        <taxon>Batrachia</taxon>
        <taxon>Anura</taxon>
        <taxon>Pipoidea</taxon>
        <taxon>Pipidae</taxon>
        <taxon>Xenopodinae</taxon>
        <taxon>Xenopus</taxon>
        <taxon>Silurana</taxon>
    </lineage>
</organism>
<dbReference type="FunCoup" id="A0A803JBS4">
    <property type="interactions" value="275"/>
</dbReference>
<reference evidence="3" key="2">
    <citation type="submission" date="2021-03" db="UniProtKB">
        <authorList>
            <consortium name="Ensembl"/>
        </authorList>
    </citation>
    <scope>IDENTIFICATION</scope>
</reference>
<dbReference type="Ensembl" id="ENSXETT00000116375">
    <property type="protein sequence ID" value="ENSXETP00000105337"/>
    <property type="gene ID" value="ENSXETG00000046601"/>
</dbReference>
<sequence length="233" mass="26698">RHNTLQQQVASLERSVHALSEHTEDLENRSRRNNIRIRNIPESYTDLRKLLDLLFTKLLPEYATELLLIDRVHRSLRPKPQHGEPPRDVVVRLHYFETKEDLLRSARTHKAVEIDGESIQMYQDLSPVTLQKRRDLRPITSSLTRAGYKYGWGFPFHLTVVKNGVLYTLTDPTDGEAFLAKLGLPDSPSPPKLAKTKVTPLQPIWEKVTTKHNTSNKASQQQGSPKHYSQALG</sequence>
<comment type="similarity">
    <text evidence="1">Belongs to the transposase 22 family.</text>
</comment>
<dbReference type="InParanoid" id="A0A803JBS4"/>
<evidence type="ECO:0008006" key="4">
    <source>
        <dbReference type="Google" id="ProtNLM"/>
    </source>
</evidence>
<dbReference type="GeneTree" id="ENSGT01070000254998"/>
<reference evidence="3" key="1">
    <citation type="journal article" date="2010" name="Science">
        <title>The genome of the Western clawed frog Xenopus tropicalis.</title>
        <authorList>
            <person name="Hellsten U."/>
            <person name="Harland R.M."/>
            <person name="Gilchrist M.J."/>
            <person name="Hendrix D."/>
            <person name="Jurka J."/>
            <person name="Kapitonov V."/>
            <person name="Ovcharenko I."/>
            <person name="Putnam N.H."/>
            <person name="Shu S."/>
            <person name="Taher L."/>
            <person name="Blitz I.L."/>
            <person name="Blumberg B."/>
            <person name="Dichmann D.S."/>
            <person name="Dubchak I."/>
            <person name="Amaya E."/>
            <person name="Detter J.C."/>
            <person name="Fletcher R."/>
            <person name="Gerhard D.S."/>
            <person name="Goodstein D."/>
            <person name="Graves T."/>
            <person name="Grigoriev I.V."/>
            <person name="Grimwood J."/>
            <person name="Kawashima T."/>
            <person name="Lindquist E."/>
            <person name="Lucas S.M."/>
            <person name="Mead P.E."/>
            <person name="Mitros T."/>
            <person name="Ogino H."/>
            <person name="Ohta Y."/>
            <person name="Poliakov A.V."/>
            <person name="Pollet N."/>
            <person name="Robert J."/>
            <person name="Salamov A."/>
            <person name="Sater A.K."/>
            <person name="Schmutz J."/>
            <person name="Terry A."/>
            <person name="Vize P.D."/>
            <person name="Warren W.C."/>
            <person name="Wells D."/>
            <person name="Wills A."/>
            <person name="Wilson R.K."/>
            <person name="Zimmerman L.B."/>
            <person name="Zorn A.M."/>
            <person name="Grainger R."/>
            <person name="Grammer T."/>
            <person name="Khokha M.K."/>
            <person name="Richardson P.M."/>
            <person name="Rokhsar D.S."/>
        </authorList>
    </citation>
    <scope>NUCLEOTIDE SEQUENCE [LARGE SCALE GENOMIC DNA]</scope>
    <source>
        <strain evidence="3">Nigerian</strain>
    </source>
</reference>
<feature type="compositionally biased region" description="Polar residues" evidence="2">
    <location>
        <begin position="1"/>
        <end position="10"/>
    </location>
</feature>
<dbReference type="FunFam" id="3.30.70.1820:FF:000002">
    <property type="entry name" value="LINE-1 retrotransposable element ORF1 protein"/>
    <property type="match status" value="1"/>
</dbReference>
<protein>
    <recommendedName>
        <fullName evidence="4">L1 transposable element RRM domain-containing protein</fullName>
    </recommendedName>
</protein>